<dbReference type="EMBL" id="CP148067">
    <property type="protein sequence ID" value="WXL29047.1"/>
    <property type="molecule type" value="Genomic_DNA"/>
</dbReference>
<evidence type="ECO:0000313" key="3">
    <source>
        <dbReference type="EMBL" id="WXL29047.1"/>
    </source>
</evidence>
<keyword evidence="2 3" id="KW-0378">Hydrolase</keyword>
<dbReference type="CDD" id="cd01310">
    <property type="entry name" value="TatD_DNAse"/>
    <property type="match status" value="1"/>
</dbReference>
<accession>A0ABZ2RRF5</accession>
<dbReference type="InterPro" id="IPR032466">
    <property type="entry name" value="Metal_Hydrolase"/>
</dbReference>
<dbReference type="Gene3D" id="3.20.20.140">
    <property type="entry name" value="Metal-dependent hydrolases"/>
    <property type="match status" value="1"/>
</dbReference>
<keyword evidence="1" id="KW-0479">Metal-binding</keyword>
<protein>
    <submittedName>
        <fullName evidence="3">TatD family hydrolase</fullName>
    </submittedName>
</protein>
<proteinExistence type="predicted"/>
<dbReference type="GO" id="GO:0016787">
    <property type="term" value="F:hydrolase activity"/>
    <property type="evidence" value="ECO:0007669"/>
    <property type="project" value="UniProtKB-KW"/>
</dbReference>
<dbReference type="PANTHER" id="PTHR46124:SF2">
    <property type="entry name" value="D-AMINOACYL-TRNA DEACYLASE"/>
    <property type="match status" value="1"/>
</dbReference>
<gene>
    <name evidence="3" type="ORF">WG617_00075</name>
</gene>
<dbReference type="PANTHER" id="PTHR46124">
    <property type="entry name" value="D-AMINOACYL-TRNA DEACYLASE"/>
    <property type="match status" value="1"/>
</dbReference>
<reference evidence="3" key="1">
    <citation type="submission" date="2024-03" db="EMBL/GenBank/DDBJ databases">
        <title>Complete genome sequence of Mycoplasma felifaucium Z921 isolated from the trachea of a cheetah.</title>
        <authorList>
            <person name="Spergser J."/>
        </authorList>
    </citation>
    <scope>NUCLEOTIDE SEQUENCE [LARGE SCALE GENOMIC DNA]</scope>
    <source>
        <strain evidence="3">Z921</strain>
    </source>
</reference>
<dbReference type="PIRSF" id="PIRSF005902">
    <property type="entry name" value="DNase_TatD"/>
    <property type="match status" value="1"/>
</dbReference>
<evidence type="ECO:0000256" key="2">
    <source>
        <dbReference type="ARBA" id="ARBA00022801"/>
    </source>
</evidence>
<organism evidence="3 4">
    <name type="scientific">Mycoplasmopsis felifaucium</name>
    <dbReference type="NCBI Taxonomy" id="35768"/>
    <lineage>
        <taxon>Bacteria</taxon>
        <taxon>Bacillati</taxon>
        <taxon>Mycoplasmatota</taxon>
        <taxon>Mycoplasmoidales</taxon>
        <taxon>Metamycoplasmataceae</taxon>
        <taxon>Mycoplasmopsis</taxon>
    </lineage>
</organism>
<dbReference type="PROSITE" id="PS01091">
    <property type="entry name" value="TATD_3"/>
    <property type="match status" value="1"/>
</dbReference>
<dbReference type="Proteomes" id="UP001477443">
    <property type="component" value="Chromosome"/>
</dbReference>
<dbReference type="InterPro" id="IPR001130">
    <property type="entry name" value="TatD-like"/>
</dbReference>
<sequence>MSIKYIDCHMHPLKMYYKDNYQVVEKAYNKGVSAMLITGCNAQENEEVLNICKHFNYTYPVIGIHPNESTGKRDADIIKKQLTVDVVAIGEIGLDYYYPETNKKKQKESFIAQINVAKDHNLPVVVHMRDSYDDLYEIMKQFPTVKFMIHTYSGDIEWAKKFYDLGCYFSFSGTVTYKNASKTIEVVKWLPIERILTETDSPYLSPATKRGMKNYPNYVIYTANFIAGLKDMPIEKFADKILKNAKELFKLDVSRKH</sequence>
<dbReference type="Pfam" id="PF01026">
    <property type="entry name" value="TatD_DNase"/>
    <property type="match status" value="1"/>
</dbReference>
<dbReference type="InterPro" id="IPR015991">
    <property type="entry name" value="TatD/YcfH-like"/>
</dbReference>
<name>A0ABZ2RRF5_9BACT</name>
<evidence type="ECO:0000256" key="1">
    <source>
        <dbReference type="ARBA" id="ARBA00022723"/>
    </source>
</evidence>
<evidence type="ECO:0000313" key="4">
    <source>
        <dbReference type="Proteomes" id="UP001477443"/>
    </source>
</evidence>
<dbReference type="NCBIfam" id="TIGR00010">
    <property type="entry name" value="YchF/TatD family DNA exonuclease"/>
    <property type="match status" value="1"/>
</dbReference>
<dbReference type="InterPro" id="IPR018228">
    <property type="entry name" value="DNase_TatD-rel_CS"/>
</dbReference>
<dbReference type="SUPFAM" id="SSF51556">
    <property type="entry name" value="Metallo-dependent hydrolases"/>
    <property type="match status" value="1"/>
</dbReference>
<dbReference type="RefSeq" id="WP_338822637.1">
    <property type="nucleotide sequence ID" value="NZ_CP148067.1"/>
</dbReference>
<keyword evidence="4" id="KW-1185">Reference proteome</keyword>